<accession>A0AAE8N7J7</accession>
<organism evidence="1 2">
    <name type="scientific">Cephalotrichum gorgonifer</name>
    <dbReference type="NCBI Taxonomy" id="2041049"/>
    <lineage>
        <taxon>Eukaryota</taxon>
        <taxon>Fungi</taxon>
        <taxon>Dikarya</taxon>
        <taxon>Ascomycota</taxon>
        <taxon>Pezizomycotina</taxon>
        <taxon>Sordariomycetes</taxon>
        <taxon>Hypocreomycetidae</taxon>
        <taxon>Microascales</taxon>
        <taxon>Microascaceae</taxon>
        <taxon>Cephalotrichum</taxon>
    </lineage>
</organism>
<evidence type="ECO:0000313" key="2">
    <source>
        <dbReference type="Proteomes" id="UP001187682"/>
    </source>
</evidence>
<dbReference type="Proteomes" id="UP001187682">
    <property type="component" value="Unassembled WGS sequence"/>
</dbReference>
<keyword evidence="2" id="KW-1185">Reference proteome</keyword>
<sequence length="255" mass="28754">MSDEFWGFSHKDIDCLAALTNTVILDLSKVSERELSAIWSSTTSRHGIASRHDIIHATLRMKYGCTCGACICGILSPRMRFAILRAAEFCHEQLVWDLDNTDISGPGWVHDNDHYLRFLSGLVRQNLAANESSRRGFANMFDYVASCLREERLPTKENVLELYRNRSSEWPPVTKHYLERGGTVAAVASMVFQGAMAWDEWAGDGLHRMVFGEQIDELPPCRNDHEFGFVSGMCGYNLCPDDLLFASTLESLFGM</sequence>
<gene>
    <name evidence="1" type="ORF">DNG_09016</name>
</gene>
<proteinExistence type="predicted"/>
<evidence type="ECO:0000313" key="1">
    <source>
        <dbReference type="EMBL" id="SPO06327.1"/>
    </source>
</evidence>
<dbReference type="EMBL" id="ONZQ02000015">
    <property type="protein sequence ID" value="SPO06327.1"/>
    <property type="molecule type" value="Genomic_DNA"/>
</dbReference>
<name>A0AAE8N7J7_9PEZI</name>
<protein>
    <submittedName>
        <fullName evidence="1">Uncharacterized protein</fullName>
    </submittedName>
</protein>
<reference evidence="1" key="1">
    <citation type="submission" date="2018-03" db="EMBL/GenBank/DDBJ databases">
        <authorList>
            <person name="Guldener U."/>
        </authorList>
    </citation>
    <scope>NUCLEOTIDE SEQUENCE</scope>
</reference>
<dbReference type="AlphaFoldDB" id="A0AAE8N7J7"/>
<comment type="caution">
    <text evidence="1">The sequence shown here is derived from an EMBL/GenBank/DDBJ whole genome shotgun (WGS) entry which is preliminary data.</text>
</comment>